<dbReference type="InterPro" id="IPR029058">
    <property type="entry name" value="AB_hydrolase_fold"/>
</dbReference>
<dbReference type="GO" id="GO:0016787">
    <property type="term" value="F:hydrolase activity"/>
    <property type="evidence" value="ECO:0007669"/>
    <property type="project" value="UniProtKB-KW"/>
</dbReference>
<accession>A0A1I4CSE0</accession>
<reference evidence="3" key="1">
    <citation type="submission" date="2016-10" db="EMBL/GenBank/DDBJ databases">
        <authorList>
            <person name="Varghese N."/>
            <person name="Submissions S."/>
        </authorList>
    </citation>
    <scope>NUCLEOTIDE SEQUENCE [LARGE SCALE GENOMIC DNA]</scope>
    <source>
        <strain evidence="3">Nm69</strain>
    </source>
</reference>
<evidence type="ECO:0000313" key="3">
    <source>
        <dbReference type="Proteomes" id="UP000199533"/>
    </source>
</evidence>
<dbReference type="NCBIfam" id="TIGR03100">
    <property type="entry name" value="hydr1_PEP"/>
    <property type="match status" value="1"/>
</dbReference>
<dbReference type="EMBL" id="FOSP01000017">
    <property type="protein sequence ID" value="SFK83703.1"/>
    <property type="molecule type" value="Genomic_DNA"/>
</dbReference>
<dbReference type="SUPFAM" id="SSF53474">
    <property type="entry name" value="alpha/beta-Hydrolases"/>
    <property type="match status" value="1"/>
</dbReference>
<dbReference type="Proteomes" id="UP000199533">
    <property type="component" value="Unassembled WGS sequence"/>
</dbReference>
<keyword evidence="2" id="KW-0378">Hydrolase</keyword>
<name>A0A1I4CSE0_9PROT</name>
<protein>
    <submittedName>
        <fullName evidence="2">Exosortase A system-associated hydrolase 1</fullName>
    </submittedName>
</protein>
<organism evidence="2 3">
    <name type="scientific">Nitrosomonas aestuarii</name>
    <dbReference type="NCBI Taxonomy" id="52441"/>
    <lineage>
        <taxon>Bacteria</taxon>
        <taxon>Pseudomonadati</taxon>
        <taxon>Pseudomonadota</taxon>
        <taxon>Betaproteobacteria</taxon>
        <taxon>Nitrosomonadales</taxon>
        <taxon>Nitrosomonadaceae</taxon>
        <taxon>Nitrosomonas</taxon>
    </lineage>
</organism>
<dbReference type="Gene3D" id="3.40.50.1820">
    <property type="entry name" value="alpha/beta hydrolase"/>
    <property type="match status" value="1"/>
</dbReference>
<keyword evidence="3" id="KW-1185">Reference proteome</keyword>
<dbReference type="InterPro" id="IPR017531">
    <property type="entry name" value="Hydrolase-1_PEP"/>
</dbReference>
<dbReference type="AlphaFoldDB" id="A0A1I4CSE0"/>
<feature type="domain" description="Serine aminopeptidase S33" evidence="1">
    <location>
        <begin position="50"/>
        <end position="236"/>
    </location>
</feature>
<evidence type="ECO:0000313" key="2">
    <source>
        <dbReference type="EMBL" id="SFK83703.1"/>
    </source>
</evidence>
<proteinExistence type="predicted"/>
<evidence type="ECO:0000259" key="1">
    <source>
        <dbReference type="Pfam" id="PF12146"/>
    </source>
</evidence>
<gene>
    <name evidence="2" type="ORF">SAMN05216302_101717</name>
</gene>
<dbReference type="InterPro" id="IPR022742">
    <property type="entry name" value="Hydrolase_4"/>
</dbReference>
<dbReference type="STRING" id="52441.SAMN05216302_101717"/>
<sequence>MLPNQSEQPVSIPCEGETLIGIVNKPVKACRTGVVIIVAGGPQYRVGAHRQFVTLARLLAGRGIASIRFDHRGTGDSTGELRGFIDMNADIQSAIDTLFDRVPEIEKVVLWGECESATASAFFSYLDTRVQGIFMVNPWIRTDVGLAKTIIKHYYWQRIMQKSFWKKVMSGKFSATDSLKSIVKMMQSIFTRPENVSHSEMSDNFFELPLPERLAKSCEKFQGQIFILTSGFDFIAREFKDYLKSSEIWQKIIASGQVTLKDIPDADHTFSRLEWRKELLDQTVDWIMRLDSKRNNQSM</sequence>
<dbReference type="RefSeq" id="WP_170841646.1">
    <property type="nucleotide sequence ID" value="NZ_FOSP01000017.1"/>
</dbReference>
<dbReference type="Pfam" id="PF12146">
    <property type="entry name" value="Hydrolase_4"/>
    <property type="match status" value="1"/>
</dbReference>